<feature type="transmembrane region" description="Helical" evidence="6">
    <location>
        <begin position="1852"/>
        <end position="1873"/>
    </location>
</feature>
<feature type="region of interest" description="Disordered" evidence="5">
    <location>
        <begin position="961"/>
        <end position="984"/>
    </location>
</feature>
<proteinExistence type="predicted"/>
<evidence type="ECO:0000256" key="2">
    <source>
        <dbReference type="ARBA" id="ARBA00022692"/>
    </source>
</evidence>
<feature type="region of interest" description="Disordered" evidence="5">
    <location>
        <begin position="911"/>
        <end position="938"/>
    </location>
</feature>
<evidence type="ECO:0000256" key="1">
    <source>
        <dbReference type="ARBA" id="ARBA00004141"/>
    </source>
</evidence>
<feature type="compositionally biased region" description="Polar residues" evidence="5">
    <location>
        <begin position="741"/>
        <end position="750"/>
    </location>
</feature>
<feature type="compositionally biased region" description="Basic and acidic residues" evidence="5">
    <location>
        <begin position="972"/>
        <end position="984"/>
    </location>
</feature>
<dbReference type="PANTHER" id="PTHR32322:SF2">
    <property type="entry name" value="EAMA DOMAIN-CONTAINING PROTEIN"/>
    <property type="match status" value="1"/>
</dbReference>
<evidence type="ECO:0000313" key="9">
    <source>
        <dbReference type="Proteomes" id="UP001642484"/>
    </source>
</evidence>
<reference evidence="8 9" key="1">
    <citation type="submission" date="2024-02" db="EMBL/GenBank/DDBJ databases">
        <authorList>
            <person name="Chen Y."/>
            <person name="Shah S."/>
            <person name="Dougan E. K."/>
            <person name="Thang M."/>
            <person name="Chan C."/>
        </authorList>
    </citation>
    <scope>NUCLEOTIDE SEQUENCE [LARGE SCALE GENOMIC DNA]</scope>
</reference>
<feature type="compositionally biased region" description="Acidic residues" evidence="5">
    <location>
        <begin position="1588"/>
        <end position="1599"/>
    </location>
</feature>
<dbReference type="InterPro" id="IPR050638">
    <property type="entry name" value="AA-Vitamin_Transporters"/>
</dbReference>
<feature type="compositionally biased region" description="Low complexity" evidence="5">
    <location>
        <begin position="1623"/>
        <end position="1635"/>
    </location>
</feature>
<feature type="transmembrane region" description="Helical" evidence="6">
    <location>
        <begin position="1885"/>
        <end position="1901"/>
    </location>
</feature>
<evidence type="ECO:0000256" key="6">
    <source>
        <dbReference type="SAM" id="Phobius"/>
    </source>
</evidence>
<keyword evidence="9" id="KW-1185">Reference proteome</keyword>
<keyword evidence="4 6" id="KW-0472">Membrane</keyword>
<feature type="region of interest" description="Disordered" evidence="5">
    <location>
        <begin position="1553"/>
        <end position="1650"/>
    </location>
</feature>
<feature type="transmembrane region" description="Helical" evidence="6">
    <location>
        <begin position="413"/>
        <end position="434"/>
    </location>
</feature>
<keyword evidence="2 6" id="KW-0812">Transmembrane</keyword>
<dbReference type="EMBL" id="CAXAMN010024895">
    <property type="protein sequence ID" value="CAK9090810.1"/>
    <property type="molecule type" value="Genomic_DNA"/>
</dbReference>
<comment type="caution">
    <text evidence="8">The sequence shown here is derived from an EMBL/GenBank/DDBJ whole genome shotgun (WGS) entry which is preliminary data.</text>
</comment>
<feature type="region of interest" description="Disordered" evidence="5">
    <location>
        <begin position="741"/>
        <end position="767"/>
    </location>
</feature>
<evidence type="ECO:0000313" key="8">
    <source>
        <dbReference type="EMBL" id="CAK9090810.1"/>
    </source>
</evidence>
<dbReference type="InterPro" id="IPR000620">
    <property type="entry name" value="EamA_dom"/>
</dbReference>
<dbReference type="Proteomes" id="UP001642484">
    <property type="component" value="Unassembled WGS sequence"/>
</dbReference>
<feature type="transmembrane region" description="Helical" evidence="6">
    <location>
        <begin position="1992"/>
        <end position="2014"/>
    </location>
</feature>
<feature type="transmembrane region" description="Helical" evidence="6">
    <location>
        <begin position="1941"/>
        <end position="1963"/>
    </location>
</feature>
<accession>A0ABP0QRB9</accession>
<evidence type="ECO:0000256" key="4">
    <source>
        <dbReference type="ARBA" id="ARBA00023136"/>
    </source>
</evidence>
<feature type="transmembrane region" description="Helical" evidence="6">
    <location>
        <begin position="1825"/>
        <end position="1846"/>
    </location>
</feature>
<dbReference type="PANTHER" id="PTHR32322">
    <property type="entry name" value="INNER MEMBRANE TRANSPORTER"/>
    <property type="match status" value="1"/>
</dbReference>
<keyword evidence="3 6" id="KW-1133">Transmembrane helix</keyword>
<feature type="transmembrane region" description="Helical" evidence="6">
    <location>
        <begin position="220"/>
        <end position="239"/>
    </location>
</feature>
<feature type="domain" description="EamA" evidence="7">
    <location>
        <begin position="1764"/>
        <end position="1897"/>
    </location>
</feature>
<evidence type="ECO:0000259" key="7">
    <source>
        <dbReference type="Pfam" id="PF00892"/>
    </source>
</evidence>
<dbReference type="Pfam" id="PF00892">
    <property type="entry name" value="EamA"/>
    <property type="match status" value="1"/>
</dbReference>
<feature type="compositionally biased region" description="Low complexity" evidence="5">
    <location>
        <begin position="1553"/>
        <end position="1567"/>
    </location>
</feature>
<comment type="subcellular location">
    <subcellularLocation>
        <location evidence="1">Membrane</location>
        <topology evidence="1">Multi-pass membrane protein</topology>
    </subcellularLocation>
</comment>
<feature type="compositionally biased region" description="Polar residues" evidence="5">
    <location>
        <begin position="1600"/>
        <end position="1612"/>
    </location>
</feature>
<protein>
    <recommendedName>
        <fullName evidence="7">EamA domain-containing protein</fullName>
    </recommendedName>
</protein>
<feature type="transmembrane region" description="Helical" evidence="6">
    <location>
        <begin position="123"/>
        <end position="147"/>
    </location>
</feature>
<feature type="transmembrane region" description="Helical" evidence="6">
    <location>
        <begin position="1761"/>
        <end position="1781"/>
    </location>
</feature>
<name>A0ABP0QRB9_9DINO</name>
<feature type="transmembrane region" description="Helical" evidence="6">
    <location>
        <begin position="1793"/>
        <end position="1813"/>
    </location>
</feature>
<gene>
    <name evidence="8" type="ORF">CCMP2556_LOCUS43607</name>
</gene>
<feature type="transmembrane region" description="Helical" evidence="6">
    <location>
        <begin position="2054"/>
        <end position="2072"/>
    </location>
</feature>
<feature type="transmembrane region" description="Helical" evidence="6">
    <location>
        <begin position="386"/>
        <end position="407"/>
    </location>
</feature>
<evidence type="ECO:0000256" key="3">
    <source>
        <dbReference type="ARBA" id="ARBA00022989"/>
    </source>
</evidence>
<organism evidence="8 9">
    <name type="scientific">Durusdinium trenchii</name>
    <dbReference type="NCBI Taxonomy" id="1381693"/>
    <lineage>
        <taxon>Eukaryota</taxon>
        <taxon>Sar</taxon>
        <taxon>Alveolata</taxon>
        <taxon>Dinophyceae</taxon>
        <taxon>Suessiales</taxon>
        <taxon>Symbiodiniaceae</taxon>
        <taxon>Durusdinium</taxon>
    </lineage>
</organism>
<sequence length="2105" mass="232113">MPSSPPLWRSCTRSPSCWRQLYNCCPRGQRRWRARPAVLSWEFSFRQLRPAASQEHWGGVAVSRQLVQSAQSEQLHAGGPGGSEAALAAALAETRHSEWFRAERVGLHDELKGYETSLEFFCLLLWFLLPWILWMLLYLCSVIYVQVSLMRDWSFYRRASRFYEELVKDGTRETLACYDAEDWLAFCKAYFQKTCGLWTSLDLFEAFELQGLRRGFHRTFLAQAMPALLALLLVLYAPVLQGLVEPFRCVRLGDEPLWRSFFAPEVQCWSFEVPFTSLSFAVALLWAVGVPVVLSFVLRRVRNSLPDDFEFPPEYAVLSLGYRLGCWNWEMYIFLVKALLIGSSVLSPAGRSSFLFFLSILHGAVVRAVSPFTGRSDFVLLRWDRRFALFFVLSSMLVQALPCASSVEWVSPIWTLGLVLVLLLLNLVLLALLARDGFVCWHETYVERYEFYEWELWQRASSRCGPRLTRRLVQSLLNHYRRRVRNRAYVSFDIKLGWLTVCGSHGDQAQATCNWPDGSGLPVLLSEAPSAPPGNRSVRPSTLAQRQKVQKYLQTAAERLCLIRGAATFSVVELEFLIRAAFCFARRQELRRARLTQQVGLITREESFLGLDALTLLWNSLDLDEDQGDASARASTFARRTTRSSGSQRSEEVSAYKPLSERLRSRYQAQTICESFFNDPGKVLFFYSRAEFIRQAELKKTKSAEQNRLSTIPTERAAALDYVWALLHYLGRGLRSTLRRNQVESTPSLERSSGGSRRGRGKRSHVMGGLDVEPIIQEMFNEETFARGLDLEDFQMGLMMVEHTKDLELKQLQDAFHDRWFQQRLVVEHELRKQQGDLKDQAVQAEADEDMSESLAQESMEARAMEDAEDWPTVEDLRWMRLVMKAGGGLFKEKVMPSLKEINQLLRHRRDLGDDDSSSSAPGGGISGGAKLSSGVRTRCGVSPRGAAVWGVGTRNVEEWGKGSRRGAAPKVADRIEEEQRSKSEAKVRLANRRSCAVLHRMRLQLTMTMKVKEETRQRNADFYGLHVLLEPMRVTLQPSHVRAAMVLQGNIEQLCSRMTPAEVKPAVGRGSTVKPVVSPYPWKGHLKVSLPVLRLGFLASPEEPEGCVLVVEAFTADARVEMGTSIGVETSSPAEQAAAAAAVAAASAAASRGRSKARAGPQAEAAKAALASAAAAAAATPECEEPSASVDFCLQLQAQVGALYADVVSAAGPEEQEMPLMEPTLIDLQVPPYQAPETTVPKVWNKRELLQAFCPQISITWVNLHASEVTAAVVARLYSCFEAARFYKRRGGFSLQMEEDQLEIARERTGKQRGVQSLRNALGFSVVLAVPQKSERRHSRMIARLGSEDPMGHGIAVEVAKRRANHVAKRASRSLGKRQQRIQRSRTALLADSAVPKERKNPVRSMLPVIAKAEDFVAGAKQVAKDAVRDTVKRSNEVFKELRKAAAAENVSREVEDMDELGQVARGLRAPGADALGLKENFGLALLPGWPVAQLQSAFRHRARQCTVVDLPLLPPLAFASAQRESLASLGLAARETLSGRDLEQRNLRLSSQSRLSRFSRSSRTSELTEELKSQTTEVTEGKSEGPEEALYMDEDADGTTSDYSRSNSGWSVPDDGEDSADGSGPSGPSSPGIAPEPPKRGSRGSQRSMTSGLWLLNRASGDFDDLRTTAKKKLQRMNTSVQAFSQAAAGYASEAAAKAVNKVKNFALQRKLRGMGRREFTSRVLVRKVVPGSSGGPLLAREIPGGQNTRDLAMRCPELGALVASALIAGSMFLFTSLVKDAFPPLSLVMFRMLLGSAGLLAGTASAQAMGWHRSSSPAREEVLYLCAIGAMNTVLPYTLYAAALGKGESVSCASALAGATPVFAAGLMALSGKLTLQTEGPGLLLGLLGVLLIVFRRGRWSHGSFQGVALQVLGVFFKASAACLAGAKNARKDLKASVLLQALLQALCGAALAAVLSLLLDARAQTPHWLDPKDLSHGGYGFLFSVTSQQWLCLVALSLMGSCVVYLLQFFLLARVGAVRQTLMDQLALVIGVVEGGLFRGEWRDASFSELLTFLFGAACVLVATALLYHPSQLNHRTRSSCTCEDAISLETMASEAMLHSG</sequence>
<feature type="transmembrane region" description="Helical" evidence="6">
    <location>
        <begin position="278"/>
        <end position="298"/>
    </location>
</feature>
<evidence type="ECO:0000256" key="5">
    <source>
        <dbReference type="SAM" id="MobiDB-lite"/>
    </source>
</evidence>